<name>A0A7J0DFI2_9ERIC</name>
<keyword evidence="2" id="KW-1185">Reference proteome</keyword>
<evidence type="ECO:0000313" key="2">
    <source>
        <dbReference type="Proteomes" id="UP000585474"/>
    </source>
</evidence>
<organism evidence="1 2">
    <name type="scientific">Actinidia rufa</name>
    <dbReference type="NCBI Taxonomy" id="165716"/>
    <lineage>
        <taxon>Eukaryota</taxon>
        <taxon>Viridiplantae</taxon>
        <taxon>Streptophyta</taxon>
        <taxon>Embryophyta</taxon>
        <taxon>Tracheophyta</taxon>
        <taxon>Spermatophyta</taxon>
        <taxon>Magnoliopsida</taxon>
        <taxon>eudicotyledons</taxon>
        <taxon>Gunneridae</taxon>
        <taxon>Pentapetalae</taxon>
        <taxon>asterids</taxon>
        <taxon>Ericales</taxon>
        <taxon>Actinidiaceae</taxon>
        <taxon>Actinidia</taxon>
    </lineage>
</organism>
<evidence type="ECO:0000313" key="1">
    <source>
        <dbReference type="EMBL" id="GFS34076.1"/>
    </source>
</evidence>
<accession>A0A7J0DFI2</accession>
<gene>
    <name evidence="1" type="ORF">Acr_00g0032100</name>
</gene>
<reference evidence="2" key="1">
    <citation type="submission" date="2019-07" db="EMBL/GenBank/DDBJ databases">
        <title>De Novo Assembly of kiwifruit Actinidia rufa.</title>
        <authorList>
            <person name="Sugita-Konishi S."/>
            <person name="Sato K."/>
            <person name="Mori E."/>
            <person name="Abe Y."/>
            <person name="Kisaki G."/>
            <person name="Hamano K."/>
            <person name="Suezawa K."/>
            <person name="Otani M."/>
            <person name="Fukuda T."/>
            <person name="Manabe T."/>
            <person name="Gomi K."/>
            <person name="Tabuchi M."/>
            <person name="Akimitsu K."/>
            <person name="Kataoka I."/>
        </authorList>
    </citation>
    <scope>NUCLEOTIDE SEQUENCE [LARGE SCALE GENOMIC DNA]</scope>
    <source>
        <strain evidence="2">cv. Fuchu</strain>
    </source>
</reference>
<dbReference type="OrthoDB" id="1772397at2759"/>
<dbReference type="EMBL" id="BJWL01000203">
    <property type="protein sequence ID" value="GFS34076.1"/>
    <property type="molecule type" value="Genomic_DNA"/>
</dbReference>
<comment type="caution">
    <text evidence="1">The sequence shown here is derived from an EMBL/GenBank/DDBJ whole genome shotgun (WGS) entry which is preliminary data.</text>
</comment>
<protein>
    <submittedName>
        <fullName evidence="1">Uncharacterized protein</fullName>
    </submittedName>
</protein>
<proteinExistence type="predicted"/>
<sequence length="131" mass="15451">MEPSEKFNLPLKFNMYGNKSDSSQGEKCSEKLALVSYKLGLTIGEKLWDDFMLNPLADLRDLMMRVKLYAQLEGDVRIRDNTYYKKPLHMGGDLKKRNQRWKCPFHKKKRHRTENYGALKSFLDQQFKLGT</sequence>
<dbReference type="Proteomes" id="UP000585474">
    <property type="component" value="Unassembled WGS sequence"/>
</dbReference>
<dbReference type="AlphaFoldDB" id="A0A7J0DFI2"/>